<accession>A0A1B7IKD3</accession>
<dbReference type="InterPro" id="IPR036388">
    <property type="entry name" value="WH-like_DNA-bd_sf"/>
</dbReference>
<reference evidence="6 7" key="1">
    <citation type="submission" date="2016-04" db="EMBL/GenBank/DDBJ databases">
        <title>ATOL: Assembling a taxonomically balanced genome-scale reconstruction of the evolutionary history of the Enterobacteriaceae.</title>
        <authorList>
            <person name="Plunkett G.III."/>
            <person name="Neeno-Eckwall E.C."/>
            <person name="Glasner J.D."/>
            <person name="Perna N.T."/>
        </authorList>
    </citation>
    <scope>NUCLEOTIDE SEQUENCE [LARGE SCALE GENOMIC DNA]</scope>
    <source>
        <strain evidence="6 7">ATCC 51605</strain>
    </source>
</reference>
<dbReference type="OrthoDB" id="6630739at2"/>
<evidence type="ECO:0000313" key="6">
    <source>
        <dbReference type="EMBL" id="OAT29973.1"/>
    </source>
</evidence>
<evidence type="ECO:0000256" key="4">
    <source>
        <dbReference type="ARBA" id="ARBA00023163"/>
    </source>
</evidence>
<dbReference type="Pfam" id="PF00126">
    <property type="entry name" value="HTH_1"/>
    <property type="match status" value="1"/>
</dbReference>
<dbReference type="PROSITE" id="PS50931">
    <property type="entry name" value="HTH_LYSR"/>
    <property type="match status" value="1"/>
</dbReference>
<name>A0A1B7IKD3_9ENTR</name>
<dbReference type="GO" id="GO:0003677">
    <property type="term" value="F:DNA binding"/>
    <property type="evidence" value="ECO:0007669"/>
    <property type="project" value="UniProtKB-KW"/>
</dbReference>
<keyword evidence="4" id="KW-0804">Transcription</keyword>
<dbReference type="EMBL" id="LXER01000028">
    <property type="protein sequence ID" value="OAT29973.1"/>
    <property type="molecule type" value="Genomic_DNA"/>
</dbReference>
<evidence type="ECO:0000313" key="7">
    <source>
        <dbReference type="Proteomes" id="UP000078410"/>
    </source>
</evidence>
<dbReference type="GO" id="GO:0003700">
    <property type="term" value="F:DNA-binding transcription factor activity"/>
    <property type="evidence" value="ECO:0007669"/>
    <property type="project" value="InterPro"/>
</dbReference>
<keyword evidence="3" id="KW-0238">DNA-binding</keyword>
<dbReference type="Gene3D" id="1.10.10.10">
    <property type="entry name" value="Winged helix-like DNA-binding domain superfamily/Winged helix DNA-binding domain"/>
    <property type="match status" value="1"/>
</dbReference>
<evidence type="ECO:0000256" key="1">
    <source>
        <dbReference type="ARBA" id="ARBA00009437"/>
    </source>
</evidence>
<dbReference type="InterPro" id="IPR000847">
    <property type="entry name" value="LysR_HTH_N"/>
</dbReference>
<dbReference type="SUPFAM" id="SSF46785">
    <property type="entry name" value="Winged helix' DNA-binding domain"/>
    <property type="match status" value="1"/>
</dbReference>
<proteinExistence type="inferred from homology"/>
<dbReference type="GO" id="GO:0032993">
    <property type="term" value="C:protein-DNA complex"/>
    <property type="evidence" value="ECO:0007669"/>
    <property type="project" value="TreeGrafter"/>
</dbReference>
<dbReference type="RefSeq" id="WP_064560805.1">
    <property type="nucleotide sequence ID" value="NZ_LXER01000028.1"/>
</dbReference>
<comment type="similarity">
    <text evidence="1">Belongs to the LysR transcriptional regulatory family.</text>
</comment>
<dbReference type="PANTHER" id="PTHR30346">
    <property type="entry name" value="TRANSCRIPTIONAL DUAL REGULATOR HCAR-RELATED"/>
    <property type="match status" value="1"/>
</dbReference>
<evidence type="ECO:0000256" key="3">
    <source>
        <dbReference type="ARBA" id="ARBA00023125"/>
    </source>
</evidence>
<protein>
    <submittedName>
        <fullName evidence="6">Transcriptional activator</fullName>
    </submittedName>
</protein>
<keyword evidence="2" id="KW-0805">Transcription regulation</keyword>
<keyword evidence="7" id="KW-1185">Reference proteome</keyword>
<organism evidence="6 7">
    <name type="scientific">Buttiauxella brennerae ATCC 51605</name>
    <dbReference type="NCBI Taxonomy" id="1354251"/>
    <lineage>
        <taxon>Bacteria</taxon>
        <taxon>Pseudomonadati</taxon>
        <taxon>Pseudomonadota</taxon>
        <taxon>Gammaproteobacteria</taxon>
        <taxon>Enterobacterales</taxon>
        <taxon>Enterobacteriaceae</taxon>
        <taxon>Buttiauxella</taxon>
    </lineage>
</organism>
<comment type="caution">
    <text evidence="6">The sequence shown here is derived from an EMBL/GenBank/DDBJ whole genome shotgun (WGS) entry which is preliminary data.</text>
</comment>
<dbReference type="PANTHER" id="PTHR30346:SF0">
    <property type="entry name" value="HCA OPERON TRANSCRIPTIONAL ACTIVATOR HCAR"/>
    <property type="match status" value="1"/>
</dbReference>
<dbReference type="InterPro" id="IPR036390">
    <property type="entry name" value="WH_DNA-bd_sf"/>
</dbReference>
<evidence type="ECO:0000256" key="2">
    <source>
        <dbReference type="ARBA" id="ARBA00023015"/>
    </source>
</evidence>
<dbReference type="AlphaFoldDB" id="A0A1B7IKD3"/>
<evidence type="ECO:0000259" key="5">
    <source>
        <dbReference type="PROSITE" id="PS50931"/>
    </source>
</evidence>
<gene>
    <name evidence="6" type="ORF">M975_3069</name>
</gene>
<feature type="domain" description="HTH lysR-type" evidence="5">
    <location>
        <begin position="1"/>
        <end position="61"/>
    </location>
</feature>
<dbReference type="Proteomes" id="UP000078410">
    <property type="component" value="Unassembled WGS sequence"/>
</dbReference>
<sequence length="291" mass="33697">MNFLLSKKMKYFIVTMEERCINSAAEKLFITRSPLIKIISELENLIGSKLFNRNYNELIPTNIAIEFYNQLKPLYEILSSVENKFHMYGNKKTSELIFDISVPYNYYKYIVYSLQGEHLNFTHSRILVNQETILRVKNNKHITIISMRDFNVIEGITKETINEDSMELIMATSVTRDDLHDIETMKALPLFIRPCSYVEEIKSRVSVLLGNTLPLIFFKEVDADITTMFYSVIQKKGMLLLPRKFAELHSSASITRVPIKGATYKNIILFNANLKTNQEIQIIKKTLSAAL</sequence>
<dbReference type="PATRIC" id="fig|1354251.4.peg.3160"/>